<name>A0ABW2TJV1_9PSEU</name>
<dbReference type="PANTHER" id="PTHR23518">
    <property type="entry name" value="C-METHYLTRANSFERASE"/>
    <property type="match status" value="1"/>
</dbReference>
<feature type="transmembrane region" description="Helical" evidence="5">
    <location>
        <begin position="260"/>
        <end position="279"/>
    </location>
</feature>
<dbReference type="InterPro" id="IPR020846">
    <property type="entry name" value="MFS_dom"/>
</dbReference>
<proteinExistence type="predicted"/>
<dbReference type="SUPFAM" id="SSF103473">
    <property type="entry name" value="MFS general substrate transporter"/>
    <property type="match status" value="1"/>
</dbReference>
<accession>A0ABW2TJV1</accession>
<dbReference type="PROSITE" id="PS50850">
    <property type="entry name" value="MFS"/>
    <property type="match status" value="1"/>
</dbReference>
<feature type="transmembrane region" description="Helical" evidence="5">
    <location>
        <begin position="379"/>
        <end position="396"/>
    </location>
</feature>
<evidence type="ECO:0000256" key="3">
    <source>
        <dbReference type="ARBA" id="ARBA00022989"/>
    </source>
</evidence>
<organism evidence="7 8">
    <name type="scientific">Actinokineospora soli</name>
    <dbReference type="NCBI Taxonomy" id="1048753"/>
    <lineage>
        <taxon>Bacteria</taxon>
        <taxon>Bacillati</taxon>
        <taxon>Actinomycetota</taxon>
        <taxon>Actinomycetes</taxon>
        <taxon>Pseudonocardiales</taxon>
        <taxon>Pseudonocardiaceae</taxon>
        <taxon>Actinokineospora</taxon>
    </lineage>
</organism>
<evidence type="ECO:0000313" key="7">
    <source>
        <dbReference type="EMBL" id="MFC7613108.1"/>
    </source>
</evidence>
<comment type="caution">
    <text evidence="7">The sequence shown here is derived from an EMBL/GenBank/DDBJ whole genome shotgun (WGS) entry which is preliminary data.</text>
</comment>
<evidence type="ECO:0000259" key="6">
    <source>
        <dbReference type="PROSITE" id="PS50850"/>
    </source>
</evidence>
<dbReference type="Pfam" id="PF07690">
    <property type="entry name" value="MFS_1"/>
    <property type="match status" value="1"/>
</dbReference>
<feature type="domain" description="Major facilitator superfamily (MFS) profile" evidence="6">
    <location>
        <begin position="21"/>
        <end position="399"/>
    </location>
</feature>
<feature type="transmembrane region" description="Helical" evidence="5">
    <location>
        <begin position="157"/>
        <end position="175"/>
    </location>
</feature>
<dbReference type="EMBL" id="JBHTEY010000004">
    <property type="protein sequence ID" value="MFC7613108.1"/>
    <property type="molecule type" value="Genomic_DNA"/>
</dbReference>
<sequence>MYVSGTALPDAARSAGPVPPTVLALGLVSLFTDVSAEMVSAFLPMYLVYGLGVGYLQLGVLDALYTGATAVLRLAGGHVADRTGRPKAVAAVGYGLSAVTKLGFPAAGGSLGAIGGLIAADRAGKGIRTGPRDALITLSTPESGLGRAFGVHRAMDTFGALLGPVVVFALLAWTAATYDAVFVVAFCSAAVGLVILLCWVRERPRPPGRPRVRLREGLALLRERRFRGLTVVALALGATTVSDAFLLLAVQRQADWSPDLLPLLPVGVAAVFLAASIPVGKLADRVGRVRVFIAGHVLLLGAYVLLATGAGWPVAVLALALHGLYYASTDGVLMACAGPLVPEHLRASGLAVVQTAHALGRTAAALLFGAVAAAWDPRAALVVFAVALAAAAGWGARWR</sequence>
<dbReference type="CDD" id="cd17370">
    <property type="entry name" value="MFS_MJ1317_like"/>
    <property type="match status" value="1"/>
</dbReference>
<keyword evidence="3 5" id="KW-1133">Transmembrane helix</keyword>
<protein>
    <submittedName>
        <fullName evidence="7">MFS transporter</fullName>
    </submittedName>
</protein>
<reference evidence="8" key="1">
    <citation type="journal article" date="2019" name="Int. J. Syst. Evol. Microbiol.">
        <title>The Global Catalogue of Microorganisms (GCM) 10K type strain sequencing project: providing services to taxonomists for standard genome sequencing and annotation.</title>
        <authorList>
            <consortium name="The Broad Institute Genomics Platform"/>
            <consortium name="The Broad Institute Genome Sequencing Center for Infectious Disease"/>
            <person name="Wu L."/>
            <person name="Ma J."/>
        </authorList>
    </citation>
    <scope>NUCLEOTIDE SEQUENCE [LARGE SCALE GENOMIC DNA]</scope>
    <source>
        <strain evidence="8">JCM 17695</strain>
    </source>
</reference>
<dbReference type="PANTHER" id="PTHR23518:SF2">
    <property type="entry name" value="MAJOR FACILITATOR SUPERFAMILY TRANSPORTER"/>
    <property type="match status" value="1"/>
</dbReference>
<dbReference type="Proteomes" id="UP001596512">
    <property type="component" value="Unassembled WGS sequence"/>
</dbReference>
<evidence type="ECO:0000256" key="1">
    <source>
        <dbReference type="ARBA" id="ARBA00004651"/>
    </source>
</evidence>
<gene>
    <name evidence="7" type="ORF">ACFQV2_05205</name>
</gene>
<dbReference type="InterPro" id="IPR011701">
    <property type="entry name" value="MFS"/>
</dbReference>
<feature type="transmembrane region" description="Helical" evidence="5">
    <location>
        <begin position="181"/>
        <end position="200"/>
    </location>
</feature>
<dbReference type="Gene3D" id="1.20.1250.20">
    <property type="entry name" value="MFS general substrate transporter like domains"/>
    <property type="match status" value="1"/>
</dbReference>
<feature type="transmembrane region" description="Helical" evidence="5">
    <location>
        <begin position="46"/>
        <end position="65"/>
    </location>
</feature>
<dbReference type="InterPro" id="IPR036259">
    <property type="entry name" value="MFS_trans_sf"/>
</dbReference>
<evidence type="ECO:0000256" key="5">
    <source>
        <dbReference type="SAM" id="Phobius"/>
    </source>
</evidence>
<evidence type="ECO:0000256" key="4">
    <source>
        <dbReference type="ARBA" id="ARBA00023136"/>
    </source>
</evidence>
<keyword evidence="8" id="KW-1185">Reference proteome</keyword>
<feature type="transmembrane region" description="Helical" evidence="5">
    <location>
        <begin position="291"/>
        <end position="312"/>
    </location>
</feature>
<feature type="transmembrane region" description="Helical" evidence="5">
    <location>
        <begin position="228"/>
        <end position="248"/>
    </location>
</feature>
<evidence type="ECO:0000256" key="2">
    <source>
        <dbReference type="ARBA" id="ARBA00022692"/>
    </source>
</evidence>
<keyword evidence="2 5" id="KW-0812">Transmembrane</keyword>
<keyword evidence="4 5" id="KW-0472">Membrane</keyword>
<evidence type="ECO:0000313" key="8">
    <source>
        <dbReference type="Proteomes" id="UP001596512"/>
    </source>
</evidence>
<comment type="subcellular location">
    <subcellularLocation>
        <location evidence="1">Cell membrane</location>
        <topology evidence="1">Multi-pass membrane protein</topology>
    </subcellularLocation>
</comment>